<evidence type="ECO:0000313" key="5">
    <source>
        <dbReference type="Proteomes" id="UP000248012"/>
    </source>
</evidence>
<evidence type="ECO:0000256" key="1">
    <source>
        <dbReference type="SAM" id="MobiDB-lite"/>
    </source>
</evidence>
<gene>
    <name evidence="4" type="ORF">DI396_02940</name>
</gene>
<keyword evidence="2" id="KW-0472">Membrane</keyword>
<keyword evidence="2" id="KW-0812">Transmembrane</keyword>
<feature type="region of interest" description="Disordered" evidence="1">
    <location>
        <begin position="50"/>
        <end position="72"/>
    </location>
</feature>
<comment type="caution">
    <text evidence="4">The sequence shown here is derived from an EMBL/GenBank/DDBJ whole genome shotgun (WGS) entry which is preliminary data.</text>
</comment>
<sequence length="72" mass="7137">MGLASVGAAALTPAAALAHVGHLAEVAGHGHWLAGVAIGTAIAIGLAQGLRGKSRDNEKAEAENTDEELQEA</sequence>
<feature type="compositionally biased region" description="Acidic residues" evidence="1">
    <location>
        <begin position="63"/>
        <end position="72"/>
    </location>
</feature>
<keyword evidence="3" id="KW-0732">Signal</keyword>
<dbReference type="AlphaFoldDB" id="A0A2V4NFR9"/>
<reference evidence="4 5" key="1">
    <citation type="submission" date="2018-05" db="EMBL/GenBank/DDBJ databases">
        <title>Oceanovita maritima gen. nov., sp. nov., a marine bacterium in the family Rhodobacteraceae isolated from surface seawater of Lundu port Xiamen, China.</title>
        <authorList>
            <person name="Hetharua B.H."/>
            <person name="Min D."/>
            <person name="Liao H."/>
            <person name="Tian Y."/>
        </authorList>
    </citation>
    <scope>NUCLEOTIDE SEQUENCE [LARGE SCALE GENOMIC DNA]</scope>
    <source>
        <strain evidence="4 5">FSX-11</strain>
    </source>
</reference>
<feature type="transmembrane region" description="Helical" evidence="2">
    <location>
        <begin position="32"/>
        <end position="50"/>
    </location>
</feature>
<name>A0A2V4NFR9_9RHOB</name>
<evidence type="ECO:0000313" key="4">
    <source>
        <dbReference type="EMBL" id="PYC49273.1"/>
    </source>
</evidence>
<evidence type="ECO:0000256" key="2">
    <source>
        <dbReference type="SAM" id="Phobius"/>
    </source>
</evidence>
<proteinExistence type="predicted"/>
<organism evidence="4 5">
    <name type="scientific">Litorivita pollutaquae</name>
    <dbReference type="NCBI Taxonomy" id="2200892"/>
    <lineage>
        <taxon>Bacteria</taxon>
        <taxon>Pseudomonadati</taxon>
        <taxon>Pseudomonadota</taxon>
        <taxon>Alphaproteobacteria</taxon>
        <taxon>Rhodobacterales</taxon>
        <taxon>Paracoccaceae</taxon>
        <taxon>Litorivita</taxon>
    </lineage>
</organism>
<dbReference type="Pfam" id="PF20506">
    <property type="entry name" value="DUF6732"/>
    <property type="match status" value="1"/>
</dbReference>
<accession>A0A2V4NFR9</accession>
<feature type="signal peptide" evidence="3">
    <location>
        <begin position="1"/>
        <end position="18"/>
    </location>
</feature>
<dbReference type="EMBL" id="QFVT01000002">
    <property type="protein sequence ID" value="PYC49273.1"/>
    <property type="molecule type" value="Genomic_DNA"/>
</dbReference>
<protein>
    <submittedName>
        <fullName evidence="4">Uncharacterized protein</fullName>
    </submittedName>
</protein>
<keyword evidence="5" id="KW-1185">Reference proteome</keyword>
<feature type="compositionally biased region" description="Basic and acidic residues" evidence="1">
    <location>
        <begin position="53"/>
        <end position="62"/>
    </location>
</feature>
<feature type="chain" id="PRO_5016001302" evidence="3">
    <location>
        <begin position="19"/>
        <end position="72"/>
    </location>
</feature>
<keyword evidence="2" id="KW-1133">Transmembrane helix</keyword>
<evidence type="ECO:0000256" key="3">
    <source>
        <dbReference type="SAM" id="SignalP"/>
    </source>
</evidence>
<dbReference type="Proteomes" id="UP000248012">
    <property type="component" value="Unassembled WGS sequence"/>
</dbReference>
<dbReference type="InterPro" id="IPR046619">
    <property type="entry name" value="DUF6732"/>
</dbReference>